<dbReference type="InterPro" id="IPR053220">
    <property type="entry name" value="Nematode_rcpt-like_serp_H"/>
</dbReference>
<feature type="transmembrane region" description="Helical" evidence="1">
    <location>
        <begin position="73"/>
        <end position="94"/>
    </location>
</feature>
<keyword evidence="1" id="KW-0472">Membrane</keyword>
<protein>
    <submittedName>
        <fullName evidence="2">Uncharacterized protein</fullName>
    </submittedName>
</protein>
<name>A0A8R1DLI5_CAEJA</name>
<feature type="transmembrane region" description="Helical" evidence="1">
    <location>
        <begin position="114"/>
        <end position="135"/>
    </location>
</feature>
<evidence type="ECO:0000313" key="3">
    <source>
        <dbReference type="Proteomes" id="UP000005237"/>
    </source>
</evidence>
<proteinExistence type="predicted"/>
<dbReference type="PANTHER" id="PTHR22941:SF188">
    <property type="entry name" value="SERPENTINE RECEPTOR, CLASS H"/>
    <property type="match status" value="1"/>
</dbReference>
<sequence>MTFLEVPIHLFGAYCILYKTPHSMKSVKLSMLNLHFWSSVLDLTISALTTPFIMLPVIAGYPLGLLKLFGIPTAYQTFIVFVLCTTVGVAILGIFENRYYLLFVTDNFWKKTRIWFYISNYVLAALFFVPLFLFVPEQEEALKKAFDTIYLL</sequence>
<dbReference type="Pfam" id="PF10318">
    <property type="entry name" value="7TM_GPCR_Srh"/>
    <property type="match status" value="1"/>
</dbReference>
<keyword evidence="3" id="KW-1185">Reference proteome</keyword>
<dbReference type="AlphaFoldDB" id="A0A8R1DLI5"/>
<dbReference type="InterPro" id="IPR019422">
    <property type="entry name" value="7TM_GPCR_serpentine_rcpt_Srh"/>
</dbReference>
<dbReference type="EnsemblMetazoa" id="CJA05709b.1">
    <property type="protein sequence ID" value="CJA05709b.1"/>
    <property type="gene ID" value="WBGene00124913"/>
</dbReference>
<feature type="transmembrane region" description="Helical" evidence="1">
    <location>
        <begin position="34"/>
        <end position="61"/>
    </location>
</feature>
<evidence type="ECO:0000313" key="2">
    <source>
        <dbReference type="EnsemblMetazoa" id="CJA05709b.1"/>
    </source>
</evidence>
<evidence type="ECO:0000256" key="1">
    <source>
        <dbReference type="SAM" id="Phobius"/>
    </source>
</evidence>
<accession>A0A8R1DLI5</accession>
<dbReference type="PANTHER" id="PTHR22941">
    <property type="entry name" value="SERPENTINE RECEPTOR"/>
    <property type="match status" value="1"/>
</dbReference>
<dbReference type="Proteomes" id="UP000005237">
    <property type="component" value="Unassembled WGS sequence"/>
</dbReference>
<reference evidence="3" key="1">
    <citation type="submission" date="2010-08" db="EMBL/GenBank/DDBJ databases">
        <authorList>
            <consortium name="Caenorhabditis japonica Sequencing Consortium"/>
            <person name="Wilson R.K."/>
        </authorList>
    </citation>
    <scope>NUCLEOTIDE SEQUENCE [LARGE SCALE GENOMIC DNA]</scope>
    <source>
        <strain evidence="3">DF5081</strain>
    </source>
</reference>
<keyword evidence="1" id="KW-1133">Transmembrane helix</keyword>
<keyword evidence="1" id="KW-0812">Transmembrane</keyword>
<organism evidence="2 3">
    <name type="scientific">Caenorhabditis japonica</name>
    <dbReference type="NCBI Taxonomy" id="281687"/>
    <lineage>
        <taxon>Eukaryota</taxon>
        <taxon>Metazoa</taxon>
        <taxon>Ecdysozoa</taxon>
        <taxon>Nematoda</taxon>
        <taxon>Chromadorea</taxon>
        <taxon>Rhabditida</taxon>
        <taxon>Rhabditina</taxon>
        <taxon>Rhabditomorpha</taxon>
        <taxon>Rhabditoidea</taxon>
        <taxon>Rhabditidae</taxon>
        <taxon>Peloderinae</taxon>
        <taxon>Caenorhabditis</taxon>
    </lineage>
</organism>
<reference evidence="2" key="2">
    <citation type="submission" date="2022-06" db="UniProtKB">
        <authorList>
            <consortium name="EnsemblMetazoa"/>
        </authorList>
    </citation>
    <scope>IDENTIFICATION</scope>
    <source>
        <strain evidence="2">DF5081</strain>
    </source>
</reference>